<keyword evidence="2" id="KW-1185">Reference proteome</keyword>
<protein>
    <submittedName>
        <fullName evidence="1">NAD(P)-binding domain-containing protein</fullName>
    </submittedName>
</protein>
<reference evidence="2" key="1">
    <citation type="journal article" date="2022" name="Nat. Commun.">
        <title>Chromosome evolution and the genetic basis of agronomically important traits in greater yam.</title>
        <authorList>
            <person name="Bredeson J.V."/>
            <person name="Lyons J.B."/>
            <person name="Oniyinde I.O."/>
            <person name="Okereke N.R."/>
            <person name="Kolade O."/>
            <person name="Nnabue I."/>
            <person name="Nwadili C.O."/>
            <person name="Hribova E."/>
            <person name="Parker M."/>
            <person name="Nwogha J."/>
            <person name="Shu S."/>
            <person name="Carlson J."/>
            <person name="Kariba R."/>
            <person name="Muthemba S."/>
            <person name="Knop K."/>
            <person name="Barton G.J."/>
            <person name="Sherwood A.V."/>
            <person name="Lopez-Montes A."/>
            <person name="Asiedu R."/>
            <person name="Jamnadass R."/>
            <person name="Muchugi A."/>
            <person name="Goodstein D."/>
            <person name="Egesi C.N."/>
            <person name="Featherston J."/>
            <person name="Asfaw A."/>
            <person name="Simpson G.G."/>
            <person name="Dolezel J."/>
            <person name="Hendre P.S."/>
            <person name="Van Deynze A."/>
            <person name="Kumar P.L."/>
            <person name="Obidiegwu J.E."/>
            <person name="Bhattacharjee R."/>
            <person name="Rokhsar D.S."/>
        </authorList>
    </citation>
    <scope>NUCLEOTIDE SEQUENCE [LARGE SCALE GENOMIC DNA]</scope>
    <source>
        <strain evidence="2">cv. TDa95/00328</strain>
    </source>
</reference>
<evidence type="ECO:0000313" key="1">
    <source>
        <dbReference type="EMBL" id="KAH7658831.1"/>
    </source>
</evidence>
<gene>
    <name evidence="1" type="ORF">IHE45_17G115900</name>
</gene>
<name>A0ACB7UER2_DIOAL</name>
<dbReference type="Proteomes" id="UP000827976">
    <property type="component" value="Chromosome 17"/>
</dbReference>
<dbReference type="EMBL" id="CM037027">
    <property type="protein sequence ID" value="KAH7658831.1"/>
    <property type="molecule type" value="Genomic_DNA"/>
</dbReference>
<sequence length="358" mass="39577">MFRFISGGCNKAPSSTMNAIHCASPPPPPFSLPPAKGGGIGSQGNRLFVFGVGFVGRYVSNQLLKQGWRVSGTCTCPVRKRELEMMGMHDSFLFDANKNELESLHTLKDATHVLISIPPLSGLGDPLLTLHHKDLQSTLNHGNLQSLCYLSSTMYFCGAGVYGDCGGAWVDEDSAVNPATETAKARYAAEKGWQQLGCELDVPVNIFRLGGIYGCGRSAINTILQQKSLSREQKMRETKLYTARVHVADIYQALCASFNLSSSSGRVYNVVDDDPAPREVVFDFARDLIEKRWPEQAIAFRAQDKAEDTEFSHKSRKIGEEKRVSNVRIKKELGVRLLYPSYKSGLENILNSMYDDHS</sequence>
<organism evidence="1 2">
    <name type="scientific">Dioscorea alata</name>
    <name type="common">Purple yam</name>
    <dbReference type="NCBI Taxonomy" id="55571"/>
    <lineage>
        <taxon>Eukaryota</taxon>
        <taxon>Viridiplantae</taxon>
        <taxon>Streptophyta</taxon>
        <taxon>Embryophyta</taxon>
        <taxon>Tracheophyta</taxon>
        <taxon>Spermatophyta</taxon>
        <taxon>Magnoliopsida</taxon>
        <taxon>Liliopsida</taxon>
        <taxon>Dioscoreales</taxon>
        <taxon>Dioscoreaceae</taxon>
        <taxon>Dioscorea</taxon>
    </lineage>
</organism>
<accession>A0ACB7UER2</accession>
<comment type="caution">
    <text evidence="1">The sequence shown here is derived from an EMBL/GenBank/DDBJ whole genome shotgun (WGS) entry which is preliminary data.</text>
</comment>
<evidence type="ECO:0000313" key="2">
    <source>
        <dbReference type="Proteomes" id="UP000827976"/>
    </source>
</evidence>
<proteinExistence type="predicted"/>